<evidence type="ECO:0000313" key="1">
    <source>
        <dbReference type="EMBL" id="UYP19768.1"/>
    </source>
</evidence>
<proteinExistence type="predicted"/>
<organism evidence="1 2">
    <name type="scientific">Rhodococcus sacchari</name>
    <dbReference type="NCBI Taxonomy" id="2962047"/>
    <lineage>
        <taxon>Bacteria</taxon>
        <taxon>Bacillati</taxon>
        <taxon>Actinomycetota</taxon>
        <taxon>Actinomycetes</taxon>
        <taxon>Mycobacteriales</taxon>
        <taxon>Nocardiaceae</taxon>
        <taxon>Rhodococcus</taxon>
    </lineage>
</organism>
<keyword evidence="1" id="KW-0067">ATP-binding</keyword>
<sequence length="362" mass="39490">MIGRDYPEAAWLDQDGLLPNRLPSEGVPYVDVPPPESVEDSGGPARRPLRDQVLRRSALAAMPDPEPLIDGVLDRGTTALLYGKWGSGKSFIALDWAASVASGRRWQGLATTRQRVLYVAAEGAFGLKGRVLAWERGWKVDLEDGDLDVLPVPVNLTRWPAVHELAGLIREHQYGMVVIDTLARCMVGADENSAKDVGIAVDNLNTLRQATPDGRGVILAVHHAGKDGRTARGSSALEAGVDTVYQTVVDGATIDLTREKRKDGPVEDRHRLRLSAVDDTGSAIVVVHRGVDNSDRADRILSIMSTHFRTTGASRTELQKVAEEAGISYGSFTRGLNDLLESGELVDEGTRSRRFYRLRSQR</sequence>
<keyword evidence="1" id="KW-0378">Hydrolase</keyword>
<accession>A0ACD4DJ86</accession>
<gene>
    <name evidence="1" type="ORF">OED52_04210</name>
</gene>
<keyword evidence="2" id="KW-1185">Reference proteome</keyword>
<dbReference type="EMBL" id="CP107551">
    <property type="protein sequence ID" value="UYP19768.1"/>
    <property type="molecule type" value="Genomic_DNA"/>
</dbReference>
<name>A0ACD4DJ86_9NOCA</name>
<evidence type="ECO:0000313" key="2">
    <source>
        <dbReference type="Proteomes" id="UP001156484"/>
    </source>
</evidence>
<keyword evidence="1" id="KW-0547">Nucleotide-binding</keyword>
<reference evidence="1" key="1">
    <citation type="submission" date="2022-10" db="EMBL/GenBank/DDBJ databases">
        <title>Rhodococcus ferula Z13 complete genome.</title>
        <authorList>
            <person name="Long X."/>
            <person name="Zang M."/>
        </authorList>
    </citation>
    <scope>NUCLEOTIDE SEQUENCE</scope>
    <source>
        <strain evidence="1">Z13</strain>
    </source>
</reference>
<keyword evidence="1" id="KW-0347">Helicase</keyword>
<protein>
    <submittedName>
        <fullName evidence="1">Helicase RepA family protein</fullName>
    </submittedName>
</protein>
<dbReference type="Proteomes" id="UP001156484">
    <property type="component" value="Chromosome"/>
</dbReference>